<keyword evidence="15" id="KW-0150">Chloroplast</keyword>
<evidence type="ECO:0000256" key="11">
    <source>
        <dbReference type="RuleBase" id="RU000549"/>
    </source>
</evidence>
<keyword evidence="5 8" id="KW-0378">Hydrolase</keyword>
<evidence type="ECO:0000256" key="2">
    <source>
        <dbReference type="ARBA" id="ARBA00011607"/>
    </source>
</evidence>
<dbReference type="EC" id="3.4.21.92" evidence="8 11"/>
<evidence type="ECO:0000256" key="14">
    <source>
        <dbReference type="SAM" id="Phobius"/>
    </source>
</evidence>
<keyword evidence="3 15" id="KW-0934">Plastid</keyword>
<organism evidence="15">
    <name type="scientific">Thalassia hemprichii</name>
    <dbReference type="NCBI Taxonomy" id="55496"/>
    <lineage>
        <taxon>Eukaryota</taxon>
        <taxon>Viridiplantae</taxon>
        <taxon>Streptophyta</taxon>
        <taxon>Embryophyta</taxon>
        <taxon>Tracheophyta</taxon>
        <taxon>Spermatophyta</taxon>
        <taxon>Magnoliopsida</taxon>
        <taxon>Liliopsida</taxon>
        <taxon>Hydrocharitaceae</taxon>
        <taxon>Thalassia</taxon>
    </lineage>
</organism>
<dbReference type="InterPro" id="IPR001907">
    <property type="entry name" value="ClpP"/>
</dbReference>
<evidence type="ECO:0000256" key="13">
    <source>
        <dbReference type="SAM" id="MobiDB-lite"/>
    </source>
</evidence>
<dbReference type="HAMAP" id="MF_00444">
    <property type="entry name" value="ClpP"/>
    <property type="match status" value="1"/>
</dbReference>
<comment type="subunit">
    <text evidence="2 8">Component of the chloroplastic Clp protease core complex.</text>
</comment>
<dbReference type="PROSITE" id="PS00381">
    <property type="entry name" value="CLP_PROTEASE_SER"/>
    <property type="match status" value="1"/>
</dbReference>
<dbReference type="GO" id="GO:0009368">
    <property type="term" value="C:endopeptidase Clp complex"/>
    <property type="evidence" value="ECO:0007669"/>
    <property type="project" value="TreeGrafter"/>
</dbReference>
<dbReference type="GO" id="GO:0051117">
    <property type="term" value="F:ATPase binding"/>
    <property type="evidence" value="ECO:0007669"/>
    <property type="project" value="TreeGrafter"/>
</dbReference>
<dbReference type="InterPro" id="IPR033135">
    <property type="entry name" value="ClpP_His_AS"/>
</dbReference>
<dbReference type="InterPro" id="IPR023562">
    <property type="entry name" value="ClpP/TepA"/>
</dbReference>
<dbReference type="GO" id="GO:0004176">
    <property type="term" value="F:ATP-dependent peptidase activity"/>
    <property type="evidence" value="ECO:0007669"/>
    <property type="project" value="InterPro"/>
</dbReference>
<evidence type="ECO:0000256" key="4">
    <source>
        <dbReference type="ARBA" id="ARBA00022670"/>
    </source>
</evidence>
<dbReference type="SUPFAM" id="SSF52096">
    <property type="entry name" value="ClpP/crotonase"/>
    <property type="match status" value="1"/>
</dbReference>
<evidence type="ECO:0000256" key="9">
    <source>
        <dbReference type="PROSITE-ProRule" id="PRU10085"/>
    </source>
</evidence>
<keyword evidence="14" id="KW-0472">Membrane</keyword>
<evidence type="ECO:0000256" key="6">
    <source>
        <dbReference type="ARBA" id="ARBA00022825"/>
    </source>
</evidence>
<evidence type="ECO:0000256" key="7">
    <source>
        <dbReference type="ARBA" id="ARBA00034021"/>
    </source>
</evidence>
<dbReference type="PANTHER" id="PTHR10381:SF15">
    <property type="entry name" value="CHLOROPLASTIC ATP-DEPENDENT CLP PROTEASE PROTEOLYTIC SUBUNIT 1"/>
    <property type="match status" value="1"/>
</dbReference>
<dbReference type="CDD" id="cd07017">
    <property type="entry name" value="S14_ClpP_2"/>
    <property type="match status" value="1"/>
</dbReference>
<dbReference type="EMBL" id="MN478365">
    <property type="protein sequence ID" value="QJR53065.1"/>
    <property type="molecule type" value="Genomic_DNA"/>
</dbReference>
<name>A0A6M4K4A1_9LILI</name>
<dbReference type="PANTHER" id="PTHR10381">
    <property type="entry name" value="ATP-DEPENDENT CLP PROTEASE PROTEOLYTIC SUBUNIT"/>
    <property type="match status" value="1"/>
</dbReference>
<evidence type="ECO:0000256" key="10">
    <source>
        <dbReference type="PROSITE-ProRule" id="PRU10086"/>
    </source>
</evidence>
<feature type="active site" description="Nucleophile" evidence="8">
    <location>
        <position position="202"/>
    </location>
</feature>
<protein>
    <recommendedName>
        <fullName evidence="8 12">ATP-dependent Clp protease proteolytic subunit</fullName>
        <ecNumber evidence="8 11">3.4.21.92</ecNumber>
    </recommendedName>
    <alternativeName>
        <fullName evidence="8">Endopeptidase Clp</fullName>
    </alternativeName>
</protein>
<comment type="function">
    <text evidence="8">Cleaves peptides in various proteins in a process that requires ATP hydrolysis. Has a chymotrypsin-like activity. Plays a major role in the degradation of misfolded proteins.</text>
</comment>
<feature type="compositionally biased region" description="Basic and acidic residues" evidence="13">
    <location>
        <begin position="61"/>
        <end position="83"/>
    </location>
</feature>
<feature type="transmembrane region" description="Helical" evidence="14">
    <location>
        <begin position="164"/>
        <end position="186"/>
    </location>
</feature>
<keyword evidence="4 8" id="KW-0645">Protease</keyword>
<feature type="compositionally biased region" description="Basic and acidic residues" evidence="13">
    <location>
        <begin position="11"/>
        <end position="21"/>
    </location>
</feature>
<reference evidence="15" key="1">
    <citation type="submission" date="2019-09" db="EMBL/GenBank/DDBJ databases">
        <title>The complete chloroplast genome of Thalassia hemprichii.</title>
        <authorList>
            <person name="Liu T."/>
            <person name="Wang X."/>
            <person name="Cui Y."/>
        </authorList>
    </citation>
    <scope>NUCLEOTIDE SEQUENCE</scope>
</reference>
<proteinExistence type="inferred from homology"/>
<dbReference type="Pfam" id="PF00574">
    <property type="entry name" value="CLP_protease"/>
    <property type="match status" value="1"/>
</dbReference>
<feature type="transmembrane region" description="Helical" evidence="14">
    <location>
        <begin position="192"/>
        <end position="213"/>
    </location>
</feature>
<gene>
    <name evidence="8 15" type="primary">clpP</name>
</gene>
<feature type="active site" evidence="9">
    <location>
        <position position="202"/>
    </location>
</feature>
<dbReference type="InterPro" id="IPR018215">
    <property type="entry name" value="ClpP_Ser_AS"/>
</dbReference>
<dbReference type="Gene3D" id="3.90.226.10">
    <property type="entry name" value="2-enoyl-CoA Hydratase, Chain A, domain 1"/>
    <property type="match status" value="1"/>
</dbReference>
<dbReference type="PROSITE" id="PS00382">
    <property type="entry name" value="CLP_PROTEASE_HIS"/>
    <property type="match status" value="1"/>
</dbReference>
<dbReference type="PRINTS" id="PR00127">
    <property type="entry name" value="CLPPROTEASEP"/>
</dbReference>
<evidence type="ECO:0000256" key="3">
    <source>
        <dbReference type="ARBA" id="ARBA00022640"/>
    </source>
</evidence>
<evidence type="ECO:0000313" key="15">
    <source>
        <dbReference type="EMBL" id="QJR53065.1"/>
    </source>
</evidence>
<feature type="active site" evidence="8 10">
    <location>
        <position position="227"/>
    </location>
</feature>
<keyword evidence="14" id="KW-1133">Transmembrane helix</keyword>
<geneLocation type="chloroplast" evidence="15"/>
<evidence type="ECO:0000256" key="1">
    <source>
        <dbReference type="ARBA" id="ARBA00007039"/>
    </source>
</evidence>
<keyword evidence="6 8" id="KW-0720">Serine protease</keyword>
<evidence type="ECO:0000256" key="8">
    <source>
        <dbReference type="HAMAP-Rule" id="MF_00444"/>
    </source>
</evidence>
<dbReference type="GO" id="GO:0009570">
    <property type="term" value="C:chloroplast stroma"/>
    <property type="evidence" value="ECO:0007669"/>
    <property type="project" value="UniProtKB-SubCell"/>
</dbReference>
<comment type="subcellular location">
    <subcellularLocation>
        <location evidence="8">Plastid</location>
        <location evidence="8">Chloroplast stroma</location>
    </subcellularLocation>
</comment>
<feature type="region of interest" description="Disordered" evidence="13">
    <location>
        <begin position="1"/>
        <end position="88"/>
    </location>
</feature>
<dbReference type="AlphaFoldDB" id="A0A6M4K4A1"/>
<evidence type="ECO:0000256" key="5">
    <source>
        <dbReference type="ARBA" id="ARBA00022801"/>
    </source>
</evidence>
<dbReference type="GO" id="GO:0006515">
    <property type="term" value="P:protein quality control for misfolded or incompletely synthesized proteins"/>
    <property type="evidence" value="ECO:0007669"/>
    <property type="project" value="TreeGrafter"/>
</dbReference>
<keyword evidence="14" id="KW-0812">Transmembrane</keyword>
<comment type="catalytic activity">
    <reaction evidence="7 8 10">
        <text>Hydrolysis of proteins to small peptides in the presence of ATP and magnesium. alpha-casein is the usual test substrate. In the absence of ATP, only oligopeptides shorter than five residues are hydrolyzed (such as succinyl-Leu-Tyr-|-NHMec, and Leu-Tyr-Leu-|-Tyr-Trp, in which cleavage of the -Tyr-|-Leu- and -Tyr-|-Trp bonds also occurs).</text>
        <dbReference type="EC" id="3.4.21.92"/>
    </reaction>
</comment>
<sequence>MNGTGRSRNRLQNEDKERNKNTELNQNQEKEKNQNQELNQNQEKEKKKKRRPTKKAGKRKKNEEKKNEEKEKNKNKEKEKENATQKIWTPRDACAISAAMKMPLGVPKVPFRIPGDEDATWVDLYNRLYRERIIFLGEEIDHELSNIIVGIITYLSMEDENRDIFLFINSPGGLILPGMAIYDVVSNSPPDVHTICMGIAASMASLILAGGAINKRMAFPHARVLLHQPSASFPKKKRGQELKKTLYMKELLMIRNNIISIYEQRTKQPASVINEDIERDILMSAEEAKAYGIIDSISLDEIP</sequence>
<evidence type="ECO:0000256" key="12">
    <source>
        <dbReference type="RuleBase" id="RU003567"/>
    </source>
</evidence>
<accession>A0A6M4K4A1</accession>
<feature type="compositionally biased region" description="Basic residues" evidence="13">
    <location>
        <begin position="46"/>
        <end position="60"/>
    </location>
</feature>
<dbReference type="InterPro" id="IPR029045">
    <property type="entry name" value="ClpP/crotonase-like_dom_sf"/>
</dbReference>
<comment type="similarity">
    <text evidence="1 8 12">Belongs to the peptidase S14 family.</text>
</comment>
<dbReference type="GO" id="GO:0004252">
    <property type="term" value="F:serine-type endopeptidase activity"/>
    <property type="evidence" value="ECO:0007669"/>
    <property type="project" value="UniProtKB-UniRule"/>
</dbReference>